<sequence length="286" mass="31536">MEFGSGGEQQIELLESLGDVVEGLTVSISLSLGEVRGNTLSIAAPAVLKALLLAVDSQTVRNENDMTLDRYEEEGIPYTDIPVATTVADLTVAHVSPRNDDPDYRGARAAFAQERARELLDEQDAGPLKEFPAIHRDDLPEESRQRHTKISETNEAYLGKQAGVYTVRVPTPVGTEKEALDFLGIPDIPDQKRALLQLAFMADRRADLEDQAPLALVIDALSELLRRIREGMGKGVEDVFREVFAKGDPESYVLGQLDDEETGEPLDAWMVQWELPEKLVLAILTT</sequence>
<dbReference type="RefSeq" id="WP_054608641.1">
    <property type="nucleotide sequence ID" value="NZ_AP025160.1"/>
</dbReference>
<name>A0A2W1KT88_ACIFR</name>
<dbReference type="EMBL" id="QKQP01000001">
    <property type="protein sequence ID" value="PZD82437.1"/>
    <property type="molecule type" value="Genomic_DNA"/>
</dbReference>
<organism evidence="1 2">
    <name type="scientific">Acidithiobacillus ferrooxidans</name>
    <name type="common">Thiobacillus ferrooxidans</name>
    <dbReference type="NCBI Taxonomy" id="920"/>
    <lineage>
        <taxon>Bacteria</taxon>
        <taxon>Pseudomonadati</taxon>
        <taxon>Pseudomonadota</taxon>
        <taxon>Acidithiobacillia</taxon>
        <taxon>Acidithiobacillales</taxon>
        <taxon>Acidithiobacillaceae</taxon>
        <taxon>Acidithiobacillus</taxon>
    </lineage>
</organism>
<dbReference type="AlphaFoldDB" id="A0A2W1KT88"/>
<comment type="caution">
    <text evidence="1">The sequence shown here is derived from an EMBL/GenBank/DDBJ whole genome shotgun (WGS) entry which is preliminary data.</text>
</comment>
<gene>
    <name evidence="1" type="ORF">DN052_05310</name>
</gene>
<accession>A0A2W1KT88</accession>
<dbReference type="Proteomes" id="UP000248886">
    <property type="component" value="Unassembled WGS sequence"/>
</dbReference>
<reference evidence="1 2" key="1">
    <citation type="submission" date="2018-06" db="EMBL/GenBank/DDBJ databases">
        <title>Draft sequence of Acidithiobacillus ferrooxidans CCM 4253.</title>
        <authorList>
            <person name="Moya-Beltran A."/>
            <person name="Castro M."/>
            <person name="Covarrubias P.C."/>
            <person name="Issotta F."/>
            <person name="Janiczek O."/>
            <person name="Mandl M."/>
            <person name="Kucera J."/>
            <person name="Quatrini R."/>
        </authorList>
    </citation>
    <scope>NUCLEOTIDE SEQUENCE [LARGE SCALE GENOMIC DNA]</scope>
    <source>
        <strain evidence="1 2">CCM 4253</strain>
    </source>
</reference>
<protein>
    <submittedName>
        <fullName evidence="1">Uncharacterized protein</fullName>
    </submittedName>
</protein>
<proteinExistence type="predicted"/>
<evidence type="ECO:0000313" key="2">
    <source>
        <dbReference type="Proteomes" id="UP000248886"/>
    </source>
</evidence>
<evidence type="ECO:0000313" key="1">
    <source>
        <dbReference type="EMBL" id="PZD82437.1"/>
    </source>
</evidence>